<dbReference type="Ensembl" id="ENSCMIT00000023936.1">
    <property type="protein sequence ID" value="ENSCMIP00000023535.1"/>
    <property type="gene ID" value="ENSCMIG00000010507.1"/>
</dbReference>
<reference evidence="12" key="5">
    <citation type="submission" date="2025-09" db="UniProtKB">
        <authorList>
            <consortium name="Ensembl"/>
        </authorList>
    </citation>
    <scope>IDENTIFICATION</scope>
</reference>
<dbReference type="InterPro" id="IPR032714">
    <property type="entry name" value="DZIP1_N"/>
</dbReference>
<evidence type="ECO:0000256" key="9">
    <source>
        <dbReference type="ARBA" id="ARBA00023212"/>
    </source>
</evidence>
<evidence type="ECO:0000256" key="5">
    <source>
        <dbReference type="ARBA" id="ARBA00022723"/>
    </source>
</evidence>
<sequence>RSRMWLIGMSSLYASDNMYGVQYPPFKFKHRHESVDWRRISAIDVDRVGSELDFVTLQENIMNITFCNMDSEKCPYCQNPLDPVLLKMFRLAQLTIEYLLHSQEYLTSNLQIYEEKLQAADSEKEQIKKEFCKLSEEIKSQKEECKRRKQIISSQQMMIQAGANNYHKCQYCDKSFMSHFFKQNHVQRRHQEQIDVGEYFTSELENRAMKEEEIKRFEKWKEEEKKKLNDEMEKIKQMFIVEFKEMSAKNSALESVSNLVPLFHSTTIFFSEMKELMELSRCKKNLKNVLKQNPSVAKELRKILEHSLEEKLENLGIKSDVQGISEGRLSRILQTVDSQREEKSKSIPNFYLFRENLAHEVENKILQQHSPSSKIIKTCSKRSTSGRVHVPILSLRYVNI</sequence>
<evidence type="ECO:0000256" key="7">
    <source>
        <dbReference type="ARBA" id="ARBA00022833"/>
    </source>
</evidence>
<dbReference type="GeneTree" id="ENSGT00940000156862"/>
<dbReference type="GO" id="GO:0005814">
    <property type="term" value="C:centriole"/>
    <property type="evidence" value="ECO:0007669"/>
    <property type="project" value="UniProtKB-SubCell"/>
</dbReference>
<dbReference type="Proteomes" id="UP000314986">
    <property type="component" value="Unassembled WGS sequence"/>
</dbReference>
<keyword evidence="6" id="KW-0863">Zinc-finger</keyword>
<organism evidence="12 13">
    <name type="scientific">Callorhinchus milii</name>
    <name type="common">Ghost shark</name>
    <dbReference type="NCBI Taxonomy" id="7868"/>
    <lineage>
        <taxon>Eukaryota</taxon>
        <taxon>Metazoa</taxon>
        <taxon>Chordata</taxon>
        <taxon>Craniata</taxon>
        <taxon>Vertebrata</taxon>
        <taxon>Chondrichthyes</taxon>
        <taxon>Holocephali</taxon>
        <taxon>Chimaeriformes</taxon>
        <taxon>Callorhinchidae</taxon>
        <taxon>Callorhinchus</taxon>
    </lineage>
</organism>
<evidence type="ECO:0000256" key="3">
    <source>
        <dbReference type="ARBA" id="ARBA00009131"/>
    </source>
</evidence>
<name>A0A4W3ISB3_CALMI</name>
<dbReference type="Pfam" id="PF13815">
    <property type="entry name" value="Dzip-like_N"/>
    <property type="match status" value="1"/>
</dbReference>
<reference evidence="12" key="4">
    <citation type="submission" date="2025-08" db="UniProtKB">
        <authorList>
            <consortium name="Ensembl"/>
        </authorList>
    </citation>
    <scope>IDENTIFICATION</scope>
</reference>
<keyword evidence="5" id="KW-0479">Metal-binding</keyword>
<dbReference type="GO" id="GO:0060271">
    <property type="term" value="P:cilium assembly"/>
    <property type="evidence" value="ECO:0007669"/>
    <property type="project" value="TreeGrafter"/>
</dbReference>
<evidence type="ECO:0000313" key="13">
    <source>
        <dbReference type="Proteomes" id="UP000314986"/>
    </source>
</evidence>
<reference evidence="13" key="3">
    <citation type="journal article" date="2014" name="Nature">
        <title>Elephant shark genome provides unique insights into gnathostome evolution.</title>
        <authorList>
            <consortium name="International Elephant Shark Genome Sequencing Consortium"/>
            <person name="Venkatesh B."/>
            <person name="Lee A.P."/>
            <person name="Ravi V."/>
            <person name="Maurya A.K."/>
            <person name="Lian M.M."/>
            <person name="Swann J.B."/>
            <person name="Ohta Y."/>
            <person name="Flajnik M.F."/>
            <person name="Sutoh Y."/>
            <person name="Kasahara M."/>
            <person name="Hoon S."/>
            <person name="Gangu V."/>
            <person name="Roy S.W."/>
            <person name="Irimia M."/>
            <person name="Korzh V."/>
            <person name="Kondrychyn I."/>
            <person name="Lim Z.W."/>
            <person name="Tay B.H."/>
            <person name="Tohari S."/>
            <person name="Kong K.W."/>
            <person name="Ho S."/>
            <person name="Lorente-Galdos B."/>
            <person name="Quilez J."/>
            <person name="Marques-Bonet T."/>
            <person name="Raney B.J."/>
            <person name="Ingham P.W."/>
            <person name="Tay A."/>
            <person name="Hillier L.W."/>
            <person name="Minx P."/>
            <person name="Boehm T."/>
            <person name="Wilson R.K."/>
            <person name="Brenner S."/>
            <person name="Warren W.C."/>
        </authorList>
    </citation>
    <scope>NUCLEOTIDE SEQUENCE [LARGE SCALE GENOMIC DNA]</scope>
</reference>
<evidence type="ECO:0000256" key="4">
    <source>
        <dbReference type="ARBA" id="ARBA00022490"/>
    </source>
</evidence>
<keyword evidence="7" id="KW-0862">Zinc</keyword>
<keyword evidence="9" id="KW-0206">Cytoskeleton</keyword>
<dbReference type="PANTHER" id="PTHR21502">
    <property type="entry name" value="ZINC FINGER PROTEIN DZIP1"/>
    <property type="match status" value="1"/>
</dbReference>
<dbReference type="PANTHER" id="PTHR21502:SF5">
    <property type="entry name" value="CILIUM ASSEMBLY PROTEIN DZIP1"/>
    <property type="match status" value="1"/>
</dbReference>
<feature type="domain" description="C2H2-type" evidence="11">
    <location>
        <begin position="169"/>
        <end position="190"/>
    </location>
</feature>
<evidence type="ECO:0000256" key="10">
    <source>
        <dbReference type="ARBA" id="ARBA00023273"/>
    </source>
</evidence>
<comment type="subcellular location">
    <subcellularLocation>
        <location evidence="2">Cytoplasm</location>
        <location evidence="2">Cytoskeleton</location>
        <location evidence="2">Cilium basal body</location>
    </subcellularLocation>
    <subcellularLocation>
        <location evidence="1">Cytoplasm</location>
        <location evidence="1">Cytoskeleton</location>
        <location evidence="1">Microtubule organizing center</location>
        <location evidence="1">Centrosome</location>
        <location evidence="1">Centriole</location>
    </subcellularLocation>
</comment>
<dbReference type="GO" id="GO:0005737">
    <property type="term" value="C:cytoplasm"/>
    <property type="evidence" value="ECO:0007669"/>
    <property type="project" value="TreeGrafter"/>
</dbReference>
<reference evidence="13" key="2">
    <citation type="journal article" date="2007" name="PLoS Biol.">
        <title>Survey sequencing and comparative analysis of the elephant shark (Callorhinchus milii) genome.</title>
        <authorList>
            <person name="Venkatesh B."/>
            <person name="Kirkness E.F."/>
            <person name="Loh Y.H."/>
            <person name="Halpern A.L."/>
            <person name="Lee A.P."/>
            <person name="Johnson J."/>
            <person name="Dandona N."/>
            <person name="Viswanathan L.D."/>
            <person name="Tay A."/>
            <person name="Venter J.C."/>
            <person name="Strausberg R.L."/>
            <person name="Brenner S."/>
        </authorList>
    </citation>
    <scope>NUCLEOTIDE SEQUENCE [LARGE SCALE GENOMIC DNA]</scope>
</reference>
<keyword evidence="8" id="KW-0175">Coiled coil</keyword>
<dbReference type="AlphaFoldDB" id="A0A4W3ISB3"/>
<evidence type="ECO:0000313" key="12">
    <source>
        <dbReference type="Ensembl" id="ENSCMIP00000023535.1"/>
    </source>
</evidence>
<dbReference type="PROSITE" id="PS00028">
    <property type="entry name" value="ZINC_FINGER_C2H2_1"/>
    <property type="match status" value="1"/>
</dbReference>
<dbReference type="GO" id="GO:0036064">
    <property type="term" value="C:ciliary basal body"/>
    <property type="evidence" value="ECO:0007669"/>
    <property type="project" value="TreeGrafter"/>
</dbReference>
<evidence type="ECO:0000259" key="11">
    <source>
        <dbReference type="PROSITE" id="PS00028"/>
    </source>
</evidence>
<evidence type="ECO:0000256" key="8">
    <source>
        <dbReference type="ARBA" id="ARBA00023054"/>
    </source>
</evidence>
<comment type="similarity">
    <text evidence="3">Belongs to the DZIP C2H2-type zinc-finger protein family.</text>
</comment>
<proteinExistence type="inferred from homology"/>
<dbReference type="Pfam" id="PF25977">
    <property type="entry name" value="DZIP1"/>
    <property type="match status" value="1"/>
</dbReference>
<accession>A0A4W3ISB3</accession>
<keyword evidence="13" id="KW-1185">Reference proteome</keyword>
<reference evidence="13" key="1">
    <citation type="journal article" date="2006" name="Science">
        <title>Ancient noncoding elements conserved in the human genome.</title>
        <authorList>
            <person name="Venkatesh B."/>
            <person name="Kirkness E.F."/>
            <person name="Loh Y.H."/>
            <person name="Halpern A.L."/>
            <person name="Lee A.P."/>
            <person name="Johnson J."/>
            <person name="Dandona N."/>
            <person name="Viswanathan L.D."/>
            <person name="Tay A."/>
            <person name="Venter J.C."/>
            <person name="Strausberg R.L."/>
            <person name="Brenner S."/>
        </authorList>
    </citation>
    <scope>NUCLEOTIDE SEQUENCE [LARGE SCALE GENOMIC DNA]</scope>
</reference>
<evidence type="ECO:0000256" key="6">
    <source>
        <dbReference type="ARBA" id="ARBA00022771"/>
    </source>
</evidence>
<keyword evidence="10" id="KW-0966">Cell projection</keyword>
<dbReference type="InterPro" id="IPR051241">
    <property type="entry name" value="DZIP_RILPL"/>
</dbReference>
<dbReference type="GO" id="GO:0008270">
    <property type="term" value="F:zinc ion binding"/>
    <property type="evidence" value="ECO:0007669"/>
    <property type="project" value="UniProtKB-KW"/>
</dbReference>
<dbReference type="InterPro" id="IPR058883">
    <property type="entry name" value="DZIP1_dom"/>
</dbReference>
<protein>
    <recommendedName>
        <fullName evidence="11">C2H2-type domain-containing protein</fullName>
    </recommendedName>
</protein>
<evidence type="ECO:0000256" key="1">
    <source>
        <dbReference type="ARBA" id="ARBA00004114"/>
    </source>
</evidence>
<evidence type="ECO:0000256" key="2">
    <source>
        <dbReference type="ARBA" id="ARBA00004120"/>
    </source>
</evidence>
<keyword evidence="4" id="KW-0963">Cytoplasm</keyword>
<dbReference type="InterPro" id="IPR013087">
    <property type="entry name" value="Znf_C2H2_type"/>
</dbReference>